<accession>A0A7R8CR03</accession>
<comment type="subcellular location">
    <subcellularLocation>
        <location evidence="1">Endoplasmic reticulum membrane</location>
    </subcellularLocation>
</comment>
<protein>
    <submittedName>
        <fullName evidence="4">ANKRD13</fullName>
    </submittedName>
</protein>
<dbReference type="Proteomes" id="UP000675881">
    <property type="component" value="Chromosome 3"/>
</dbReference>
<dbReference type="GO" id="GO:0006621">
    <property type="term" value="P:protein retention in ER lumen"/>
    <property type="evidence" value="ECO:0007669"/>
    <property type="project" value="TreeGrafter"/>
</dbReference>
<evidence type="ECO:0000313" key="5">
    <source>
        <dbReference type="Proteomes" id="UP000675881"/>
    </source>
</evidence>
<dbReference type="PANTHER" id="PTHR12447:SF25">
    <property type="entry name" value="ANKYRIN REPEAT DOMAIN-CONTAINING PROTEIN 13C"/>
    <property type="match status" value="1"/>
</dbReference>
<comment type="function">
    <text evidence="3">Acts as a molecular chaperone for G protein-coupled receptors, regulating their biogenesis and exit from the ER.</text>
</comment>
<dbReference type="PROSITE" id="PS50297">
    <property type="entry name" value="ANK_REP_REGION"/>
    <property type="match status" value="1"/>
</dbReference>
<keyword evidence="5" id="KW-1185">Reference proteome</keyword>
<dbReference type="GO" id="GO:0005789">
    <property type="term" value="C:endoplasmic reticulum membrane"/>
    <property type="evidence" value="ECO:0007669"/>
    <property type="project" value="UniProtKB-SubCell"/>
</dbReference>
<dbReference type="SMART" id="SM00248">
    <property type="entry name" value="ANK"/>
    <property type="match status" value="3"/>
</dbReference>
<evidence type="ECO:0000256" key="3">
    <source>
        <dbReference type="ARBA" id="ARBA00037107"/>
    </source>
</evidence>
<dbReference type="AlphaFoldDB" id="A0A7R8CR03"/>
<gene>
    <name evidence="4" type="ORF">LSAA_7333</name>
</gene>
<dbReference type="InterPro" id="IPR021832">
    <property type="entry name" value="ANKRD13"/>
</dbReference>
<dbReference type="Gene3D" id="1.25.40.20">
    <property type="entry name" value="Ankyrin repeat-containing domain"/>
    <property type="match status" value="1"/>
</dbReference>
<dbReference type="SUPFAM" id="SSF48403">
    <property type="entry name" value="Ankyrin repeat"/>
    <property type="match status" value="1"/>
</dbReference>
<sequence length="259" mass="29762">MVVELKARIKRVSKKEEDYPLHKSAFIGNVAELAQLIRSGEDVSKQDVHGNTALHLAVMLGHKECVHMLIAHGAPVKLKNRLGWSPLAEAISYGDRQIISSLLRKLKLQSKEQMKSRKPDMIAAMQKLGDYVVDLKWDFTSWVPLVSKILPSDLCKNIQKGFFYQIRHHSCRLFGNACIREYGMMKQKSNLMKRWIFLCQVILSQLKYLQSPLISPKLSQGGFFKEDRSEMVGNYRANFYAINGMSLETRKRREGESIY</sequence>
<reference evidence="4" key="1">
    <citation type="submission" date="2021-02" db="EMBL/GenBank/DDBJ databases">
        <authorList>
            <person name="Bekaert M."/>
        </authorList>
    </citation>
    <scope>NUCLEOTIDE SEQUENCE</scope>
    <source>
        <strain evidence="4">IoA-00</strain>
    </source>
</reference>
<dbReference type="PANTHER" id="PTHR12447">
    <property type="entry name" value="ANKYRIN REPEAT DOMAIN-CONTAINING PROTEIN 13"/>
    <property type="match status" value="1"/>
</dbReference>
<dbReference type="GO" id="GO:0005102">
    <property type="term" value="F:signaling receptor binding"/>
    <property type="evidence" value="ECO:0007669"/>
    <property type="project" value="TreeGrafter"/>
</dbReference>
<dbReference type="FunFam" id="1.25.40.20:FF:000302">
    <property type="entry name" value="Ankyrin repeat containing protein"/>
    <property type="match status" value="1"/>
</dbReference>
<dbReference type="PROSITE" id="PS50088">
    <property type="entry name" value="ANK_REPEAT"/>
    <property type="match status" value="1"/>
</dbReference>
<organism evidence="4 5">
    <name type="scientific">Lepeophtheirus salmonis</name>
    <name type="common">Salmon louse</name>
    <name type="synonym">Caligus salmonis</name>
    <dbReference type="NCBI Taxonomy" id="72036"/>
    <lineage>
        <taxon>Eukaryota</taxon>
        <taxon>Metazoa</taxon>
        <taxon>Ecdysozoa</taxon>
        <taxon>Arthropoda</taxon>
        <taxon>Crustacea</taxon>
        <taxon>Multicrustacea</taxon>
        <taxon>Hexanauplia</taxon>
        <taxon>Copepoda</taxon>
        <taxon>Siphonostomatoida</taxon>
        <taxon>Caligidae</taxon>
        <taxon>Lepeophtheirus</taxon>
    </lineage>
</organism>
<proteinExistence type="predicted"/>
<keyword evidence="2" id="KW-0143">Chaperone</keyword>
<name>A0A7R8CR03_LEPSM</name>
<evidence type="ECO:0000256" key="2">
    <source>
        <dbReference type="ARBA" id="ARBA00023186"/>
    </source>
</evidence>
<evidence type="ECO:0000313" key="4">
    <source>
        <dbReference type="EMBL" id="CAF2898328.1"/>
    </source>
</evidence>
<dbReference type="OrthoDB" id="1585644at2759"/>
<dbReference type="InterPro" id="IPR002110">
    <property type="entry name" value="Ankyrin_rpt"/>
</dbReference>
<dbReference type="Pfam" id="PF12796">
    <property type="entry name" value="Ank_2"/>
    <property type="match status" value="1"/>
</dbReference>
<dbReference type="InterPro" id="IPR036770">
    <property type="entry name" value="Ankyrin_rpt-contain_sf"/>
</dbReference>
<evidence type="ECO:0000256" key="1">
    <source>
        <dbReference type="ARBA" id="ARBA00004586"/>
    </source>
</evidence>
<dbReference type="EMBL" id="HG994582">
    <property type="protein sequence ID" value="CAF2898328.1"/>
    <property type="molecule type" value="Genomic_DNA"/>
</dbReference>